<gene>
    <name evidence="1" type="ORF">DHETER_LOCUS5175</name>
</gene>
<protein>
    <submittedName>
        <fullName evidence="1">5240_t:CDS:1</fullName>
    </submittedName>
</protein>
<sequence length="80" mass="9117">MVNFCLVGDSELCEDVLAPDKDSADTSWPTGGKFKHDRSNMKKVAQIYYLELLYVFAEVDVTEEFLESIENEKHIQTDGI</sequence>
<organism evidence="1 2">
    <name type="scientific">Dentiscutata heterogama</name>
    <dbReference type="NCBI Taxonomy" id="1316150"/>
    <lineage>
        <taxon>Eukaryota</taxon>
        <taxon>Fungi</taxon>
        <taxon>Fungi incertae sedis</taxon>
        <taxon>Mucoromycota</taxon>
        <taxon>Glomeromycotina</taxon>
        <taxon>Glomeromycetes</taxon>
        <taxon>Diversisporales</taxon>
        <taxon>Gigasporaceae</taxon>
        <taxon>Dentiscutata</taxon>
    </lineage>
</organism>
<evidence type="ECO:0000313" key="1">
    <source>
        <dbReference type="EMBL" id="CAG8549782.1"/>
    </source>
</evidence>
<dbReference type="EMBL" id="CAJVPU010005577">
    <property type="protein sequence ID" value="CAG8549782.1"/>
    <property type="molecule type" value="Genomic_DNA"/>
</dbReference>
<name>A0ACA9LUG8_9GLOM</name>
<keyword evidence="2" id="KW-1185">Reference proteome</keyword>
<evidence type="ECO:0000313" key="2">
    <source>
        <dbReference type="Proteomes" id="UP000789702"/>
    </source>
</evidence>
<comment type="caution">
    <text evidence="1">The sequence shown here is derived from an EMBL/GenBank/DDBJ whole genome shotgun (WGS) entry which is preliminary data.</text>
</comment>
<proteinExistence type="predicted"/>
<reference evidence="1" key="1">
    <citation type="submission" date="2021-06" db="EMBL/GenBank/DDBJ databases">
        <authorList>
            <person name="Kallberg Y."/>
            <person name="Tangrot J."/>
            <person name="Rosling A."/>
        </authorList>
    </citation>
    <scope>NUCLEOTIDE SEQUENCE</scope>
    <source>
        <strain evidence="1">IL203A</strain>
    </source>
</reference>
<accession>A0ACA9LUG8</accession>
<dbReference type="Proteomes" id="UP000789702">
    <property type="component" value="Unassembled WGS sequence"/>
</dbReference>